<protein>
    <submittedName>
        <fullName evidence="5">DNA-binding HxlR family transcriptional regulator</fullName>
    </submittedName>
</protein>
<organism evidence="5 6">
    <name type="scientific">Crossiella cryophila</name>
    <dbReference type="NCBI Taxonomy" id="43355"/>
    <lineage>
        <taxon>Bacteria</taxon>
        <taxon>Bacillati</taxon>
        <taxon>Actinomycetota</taxon>
        <taxon>Actinomycetes</taxon>
        <taxon>Pseudonocardiales</taxon>
        <taxon>Pseudonocardiaceae</taxon>
        <taxon>Crossiella</taxon>
    </lineage>
</organism>
<keyword evidence="3" id="KW-0804">Transcription</keyword>
<feature type="domain" description="HTH hxlR-type" evidence="4">
    <location>
        <begin position="7"/>
        <end position="106"/>
    </location>
</feature>
<keyword evidence="6" id="KW-1185">Reference proteome</keyword>
<name>A0A7W7FXA5_9PSEU</name>
<dbReference type="SUPFAM" id="SSF46785">
    <property type="entry name" value="Winged helix' DNA-binding domain"/>
    <property type="match status" value="1"/>
</dbReference>
<evidence type="ECO:0000313" key="5">
    <source>
        <dbReference type="EMBL" id="MBB4680930.1"/>
    </source>
</evidence>
<dbReference type="Gene3D" id="1.10.10.10">
    <property type="entry name" value="Winged helix-like DNA-binding domain superfamily/Winged helix DNA-binding domain"/>
    <property type="match status" value="1"/>
</dbReference>
<dbReference type="Proteomes" id="UP000533598">
    <property type="component" value="Unassembled WGS sequence"/>
</dbReference>
<dbReference type="PANTHER" id="PTHR33204:SF18">
    <property type="entry name" value="TRANSCRIPTIONAL REGULATORY PROTEIN"/>
    <property type="match status" value="1"/>
</dbReference>
<proteinExistence type="predicted"/>
<dbReference type="PROSITE" id="PS51118">
    <property type="entry name" value="HTH_HXLR"/>
    <property type="match status" value="1"/>
</dbReference>
<dbReference type="InterPro" id="IPR036388">
    <property type="entry name" value="WH-like_DNA-bd_sf"/>
</dbReference>
<evidence type="ECO:0000313" key="6">
    <source>
        <dbReference type="Proteomes" id="UP000533598"/>
    </source>
</evidence>
<dbReference type="GO" id="GO:0003677">
    <property type="term" value="F:DNA binding"/>
    <property type="evidence" value="ECO:0007669"/>
    <property type="project" value="UniProtKB-KW"/>
</dbReference>
<evidence type="ECO:0000256" key="3">
    <source>
        <dbReference type="ARBA" id="ARBA00023163"/>
    </source>
</evidence>
<dbReference type="InterPro" id="IPR036390">
    <property type="entry name" value="WH_DNA-bd_sf"/>
</dbReference>
<sequence length="145" mass="16185">MTAPRTCSVALSLEVLGERWSLLVLREVFLGNRRFETIRHHTGAPRAILTARLNTLVDNGILSRQEYREAGARARQEYRLTSAGRELQPVLTALMQWGDKHLVAPAPPPLELRHRDCGGQVRAILTCDHGHQLPDTGAGLDPRPR</sequence>
<dbReference type="Pfam" id="PF01638">
    <property type="entry name" value="HxlR"/>
    <property type="match status" value="1"/>
</dbReference>
<evidence type="ECO:0000256" key="1">
    <source>
        <dbReference type="ARBA" id="ARBA00023015"/>
    </source>
</evidence>
<evidence type="ECO:0000256" key="2">
    <source>
        <dbReference type="ARBA" id="ARBA00023125"/>
    </source>
</evidence>
<dbReference type="AlphaFoldDB" id="A0A7W7FXA5"/>
<keyword evidence="2 5" id="KW-0238">DNA-binding</keyword>
<dbReference type="RefSeq" id="WP_185007088.1">
    <property type="nucleotide sequence ID" value="NZ_BAAAUI010000030.1"/>
</dbReference>
<comment type="caution">
    <text evidence="5">The sequence shown here is derived from an EMBL/GenBank/DDBJ whole genome shotgun (WGS) entry which is preliminary data.</text>
</comment>
<gene>
    <name evidence="5" type="ORF">HNR67_007048</name>
</gene>
<dbReference type="EMBL" id="JACHMH010000001">
    <property type="protein sequence ID" value="MBB4680930.1"/>
    <property type="molecule type" value="Genomic_DNA"/>
</dbReference>
<accession>A0A7W7FXA5</accession>
<reference evidence="5 6" key="1">
    <citation type="submission" date="2020-08" db="EMBL/GenBank/DDBJ databases">
        <title>Sequencing the genomes of 1000 actinobacteria strains.</title>
        <authorList>
            <person name="Klenk H.-P."/>
        </authorList>
    </citation>
    <scope>NUCLEOTIDE SEQUENCE [LARGE SCALE GENOMIC DNA]</scope>
    <source>
        <strain evidence="5 6">DSM 44230</strain>
    </source>
</reference>
<dbReference type="InterPro" id="IPR002577">
    <property type="entry name" value="HTH_HxlR"/>
</dbReference>
<dbReference type="PANTHER" id="PTHR33204">
    <property type="entry name" value="TRANSCRIPTIONAL REGULATOR, MARR FAMILY"/>
    <property type="match status" value="1"/>
</dbReference>
<evidence type="ECO:0000259" key="4">
    <source>
        <dbReference type="PROSITE" id="PS51118"/>
    </source>
</evidence>
<keyword evidence="1" id="KW-0805">Transcription regulation</keyword>